<accession>A0A7C4HCB4</accession>
<keyword evidence="1" id="KW-0472">Membrane</keyword>
<dbReference type="EMBL" id="DTBJ01000051">
    <property type="protein sequence ID" value="HGM59050.1"/>
    <property type="molecule type" value="Genomic_DNA"/>
</dbReference>
<evidence type="ECO:0000256" key="1">
    <source>
        <dbReference type="SAM" id="Phobius"/>
    </source>
</evidence>
<organism evidence="2">
    <name type="scientific">Staphylothermus marinus</name>
    <dbReference type="NCBI Taxonomy" id="2280"/>
    <lineage>
        <taxon>Archaea</taxon>
        <taxon>Thermoproteota</taxon>
        <taxon>Thermoprotei</taxon>
        <taxon>Desulfurococcales</taxon>
        <taxon>Desulfurococcaceae</taxon>
        <taxon>Staphylothermus</taxon>
    </lineage>
</organism>
<keyword evidence="1" id="KW-1133">Transmembrane helix</keyword>
<sequence>MEKVFEEILFTHSKCLKLCSKKILFLKIMYLLVNLTSIVYPKHYLLVTMIFINTTLLLILKLYRTLIYVAVMWILTALLISGICIFAGTYTNRLLNILLYVYASTLALLFFISTTPPKQLVELTGLNPFTLAYLMLRNVVEEIREIVVVSKARGWSNGLNPLNYVKIIQNIVIGMSYRIKSAEESLKSRGLD</sequence>
<feature type="transmembrane region" description="Helical" evidence="1">
    <location>
        <begin position="70"/>
        <end position="88"/>
    </location>
</feature>
<dbReference type="AlphaFoldDB" id="A0A7C4HCB4"/>
<keyword evidence="1" id="KW-0812">Transmembrane</keyword>
<protein>
    <recommendedName>
        <fullName evidence="3">Cobalt transport protein</fullName>
    </recommendedName>
</protein>
<name>A0A7C4HCB4_STAMA</name>
<reference evidence="2" key="1">
    <citation type="journal article" date="2020" name="mSystems">
        <title>Genome- and Community-Level Interaction Insights into Carbon Utilization and Element Cycling Functions of Hydrothermarchaeota in Hydrothermal Sediment.</title>
        <authorList>
            <person name="Zhou Z."/>
            <person name="Liu Y."/>
            <person name="Xu W."/>
            <person name="Pan J."/>
            <person name="Luo Z.H."/>
            <person name="Li M."/>
        </authorList>
    </citation>
    <scope>NUCLEOTIDE SEQUENCE [LARGE SCALE GENOMIC DNA]</scope>
    <source>
        <strain evidence="2">SpSt-642</strain>
    </source>
</reference>
<evidence type="ECO:0000313" key="2">
    <source>
        <dbReference type="EMBL" id="HGM59050.1"/>
    </source>
</evidence>
<gene>
    <name evidence="2" type="ORF">ENU14_05670</name>
</gene>
<evidence type="ECO:0008006" key="3">
    <source>
        <dbReference type="Google" id="ProtNLM"/>
    </source>
</evidence>
<comment type="caution">
    <text evidence="2">The sequence shown here is derived from an EMBL/GenBank/DDBJ whole genome shotgun (WGS) entry which is preliminary data.</text>
</comment>
<proteinExistence type="predicted"/>
<feature type="transmembrane region" description="Helical" evidence="1">
    <location>
        <begin position="94"/>
        <end position="112"/>
    </location>
</feature>